<name>A0ABN7RTR2_OIKDI</name>
<evidence type="ECO:0000256" key="5">
    <source>
        <dbReference type="ARBA" id="ARBA00022837"/>
    </source>
</evidence>
<keyword evidence="6" id="KW-0325">Glycoprotein</keyword>
<evidence type="ECO:0000256" key="2">
    <source>
        <dbReference type="ARBA" id="ARBA00008779"/>
    </source>
</evidence>
<feature type="domain" description="Sulfatase N-terminal" evidence="7">
    <location>
        <begin position="63"/>
        <end position="381"/>
    </location>
</feature>
<dbReference type="PROSITE" id="PS00523">
    <property type="entry name" value="SULFATASE_1"/>
    <property type="match status" value="1"/>
</dbReference>
<dbReference type="InterPro" id="IPR047115">
    <property type="entry name" value="ARSB"/>
</dbReference>
<dbReference type="CDD" id="cd16029">
    <property type="entry name" value="4-S"/>
    <property type="match status" value="1"/>
</dbReference>
<comment type="cofactor">
    <cofactor evidence="1">
        <name>Ca(2+)</name>
        <dbReference type="ChEBI" id="CHEBI:29108"/>
    </cofactor>
</comment>
<evidence type="ECO:0000256" key="6">
    <source>
        <dbReference type="ARBA" id="ARBA00023180"/>
    </source>
</evidence>
<comment type="similarity">
    <text evidence="2">Belongs to the sulfatase family.</text>
</comment>
<dbReference type="InterPro" id="IPR000917">
    <property type="entry name" value="Sulfatase_N"/>
</dbReference>
<dbReference type="Pfam" id="PF00884">
    <property type="entry name" value="Sulfatase"/>
    <property type="match status" value="1"/>
</dbReference>
<proteinExistence type="inferred from homology"/>
<dbReference type="InterPro" id="IPR024607">
    <property type="entry name" value="Sulfatase_CS"/>
</dbReference>
<evidence type="ECO:0000256" key="1">
    <source>
        <dbReference type="ARBA" id="ARBA00001913"/>
    </source>
</evidence>
<dbReference type="Proteomes" id="UP001158576">
    <property type="component" value="Chromosome PAR"/>
</dbReference>
<gene>
    <name evidence="8" type="ORF">OKIOD_LOCUS1763</name>
</gene>
<evidence type="ECO:0000313" key="9">
    <source>
        <dbReference type="Proteomes" id="UP001158576"/>
    </source>
</evidence>
<accession>A0ABN7RTR2</accession>
<dbReference type="SUPFAM" id="SSF53649">
    <property type="entry name" value="Alkaline phosphatase-like"/>
    <property type="match status" value="1"/>
</dbReference>
<dbReference type="Gene3D" id="3.30.1120.10">
    <property type="match status" value="1"/>
</dbReference>
<reference evidence="8 9" key="1">
    <citation type="submission" date="2021-04" db="EMBL/GenBank/DDBJ databases">
        <authorList>
            <person name="Bliznina A."/>
        </authorList>
    </citation>
    <scope>NUCLEOTIDE SEQUENCE [LARGE SCALE GENOMIC DNA]</scope>
</reference>
<keyword evidence="5" id="KW-0106">Calcium</keyword>
<dbReference type="PANTHER" id="PTHR10342:SF274">
    <property type="entry name" value="ARYLSULFATASE B"/>
    <property type="match status" value="1"/>
</dbReference>
<dbReference type="InterPro" id="IPR017850">
    <property type="entry name" value="Alkaline_phosphatase_core_sf"/>
</dbReference>
<protein>
    <submittedName>
        <fullName evidence="8">Oidioi.mRNA.OKI2018_I69.PAR.g10205.t1.cds</fullName>
    </submittedName>
</protein>
<evidence type="ECO:0000313" key="8">
    <source>
        <dbReference type="EMBL" id="CAG5082777.1"/>
    </source>
</evidence>
<evidence type="ECO:0000256" key="4">
    <source>
        <dbReference type="ARBA" id="ARBA00022801"/>
    </source>
</evidence>
<dbReference type="PANTHER" id="PTHR10342">
    <property type="entry name" value="ARYLSULFATASE"/>
    <property type="match status" value="1"/>
</dbReference>
<evidence type="ECO:0000259" key="7">
    <source>
        <dbReference type="Pfam" id="PF00884"/>
    </source>
</evidence>
<sequence>MQVQGKFLEILQDKGKHVAFYFISQFLKFKEKQRLRKEGKSVEPKLVREGRGPTERPALGKQPHFLFILADDMGYHDIGYHQAEILTPFMDKLATTGIRLEQYYVQPVCTPTRVQLMTGRYQIRYGMQHGVVRPPQPDGVPLDEKLLPEALKKCGYNTEMIGKWHLGMFTEDHLPQNRGFDHFMGFYTGSQDFFSHNKCFSGMCGYDFREATAGQPEVIRWDLNNTYSTGVFADELEKRLKKMDPSEPSFTYLSFQAVHSPLQAPRKFIDQYRNLKNRKRRNYNAMVTAMDTAIYKAVKAYKKYKFWDDTILIFSSDNGGNLKAGGSNWPLRGAKGSLFEGGVRTIGFVHSPLLPVTRMGTVSHSLMHVSDWFPTLLQLAGCKTTDYGGKPLDGVSQVRQLWIGGENDHARDEILHGLDPLNKVKNTVDPRPFPILKNRTFSVDVEGALRWKQWKLITGSIKISEQTRWSTPPTAMYGGAKTIFDKVELPKIAYIDDLKLDVDEKSLEETIKLKRTMKQRTRRSENISFFLFIEPLKSDLRKTAAEREQEIKDKQILKKLMKKKSKKSPVKKSWLRSTTANKQEKEIKKTKLVRLYNVVDDPFERFEISDAHPQVVNVMLTKLADYYDASVPPRYPAYDLRADPALGDGVWRPWRLTPAQMSNMTAEERKKYSQETHEMFNHVDDGNGIRLQFMENLLEARNRIDKKINTKKTRITEN</sequence>
<dbReference type="EMBL" id="OU015568">
    <property type="protein sequence ID" value="CAG5082777.1"/>
    <property type="molecule type" value="Genomic_DNA"/>
</dbReference>
<dbReference type="Gene3D" id="3.40.720.10">
    <property type="entry name" value="Alkaline Phosphatase, subunit A"/>
    <property type="match status" value="1"/>
</dbReference>
<keyword evidence="3" id="KW-0479">Metal-binding</keyword>
<organism evidence="8 9">
    <name type="scientific">Oikopleura dioica</name>
    <name type="common">Tunicate</name>
    <dbReference type="NCBI Taxonomy" id="34765"/>
    <lineage>
        <taxon>Eukaryota</taxon>
        <taxon>Metazoa</taxon>
        <taxon>Chordata</taxon>
        <taxon>Tunicata</taxon>
        <taxon>Appendicularia</taxon>
        <taxon>Copelata</taxon>
        <taxon>Oikopleuridae</taxon>
        <taxon>Oikopleura</taxon>
    </lineage>
</organism>
<keyword evidence="4" id="KW-0378">Hydrolase</keyword>
<dbReference type="PROSITE" id="PS00149">
    <property type="entry name" value="SULFATASE_2"/>
    <property type="match status" value="1"/>
</dbReference>
<evidence type="ECO:0000256" key="3">
    <source>
        <dbReference type="ARBA" id="ARBA00022723"/>
    </source>
</evidence>
<keyword evidence="9" id="KW-1185">Reference proteome</keyword>